<accession>A0A8H4PFC0</accession>
<evidence type="ECO:0000313" key="2">
    <source>
        <dbReference type="Proteomes" id="UP000554235"/>
    </source>
</evidence>
<sequence length="177" mass="20154">MVVFRKNLPSYVMPGQPVPPHREWISLDHNDLSECLAPWIGDNPTLEQRRDYMDLYLDWILTRGIDESEKIRQQAERNVVMQPPFWIDMSEDDFDCLTVSPSSPTYLSSASAMALAPKVYSELHLHSQESLSSAEIIANLNAQLQLAKDGLAEKDAIIKKKDEEIQALQKALDERNS</sequence>
<dbReference type="Proteomes" id="UP000554235">
    <property type="component" value="Unassembled WGS sequence"/>
</dbReference>
<name>A0A8H4PFC0_9HYPO</name>
<protein>
    <submittedName>
        <fullName evidence="1">Uncharacterized protein</fullName>
    </submittedName>
</protein>
<evidence type="ECO:0000313" key="1">
    <source>
        <dbReference type="EMBL" id="KAF4468933.1"/>
    </source>
</evidence>
<organism evidence="1 2">
    <name type="scientific">Fusarium albosuccineum</name>
    <dbReference type="NCBI Taxonomy" id="1237068"/>
    <lineage>
        <taxon>Eukaryota</taxon>
        <taxon>Fungi</taxon>
        <taxon>Dikarya</taxon>
        <taxon>Ascomycota</taxon>
        <taxon>Pezizomycotina</taxon>
        <taxon>Sordariomycetes</taxon>
        <taxon>Hypocreomycetidae</taxon>
        <taxon>Hypocreales</taxon>
        <taxon>Nectriaceae</taxon>
        <taxon>Fusarium</taxon>
        <taxon>Fusarium decemcellulare species complex</taxon>
    </lineage>
</organism>
<proteinExistence type="predicted"/>
<dbReference type="AlphaFoldDB" id="A0A8H4PFC0"/>
<comment type="caution">
    <text evidence="1">The sequence shown here is derived from an EMBL/GenBank/DDBJ whole genome shotgun (WGS) entry which is preliminary data.</text>
</comment>
<reference evidence="1 2" key="1">
    <citation type="submission" date="2020-01" db="EMBL/GenBank/DDBJ databases">
        <title>Identification and distribution of gene clusters putatively required for synthesis of sphingolipid metabolism inhibitors in phylogenetically diverse species of the filamentous fungus Fusarium.</title>
        <authorList>
            <person name="Kim H.-S."/>
            <person name="Busman M."/>
            <person name="Brown D.W."/>
            <person name="Divon H."/>
            <person name="Uhlig S."/>
            <person name="Proctor R.H."/>
        </authorList>
    </citation>
    <scope>NUCLEOTIDE SEQUENCE [LARGE SCALE GENOMIC DNA]</scope>
    <source>
        <strain evidence="1 2">NRRL 20459</strain>
    </source>
</reference>
<dbReference type="OrthoDB" id="5086035at2759"/>
<gene>
    <name evidence="1" type="ORF">FALBO_4150</name>
</gene>
<dbReference type="EMBL" id="JAADYS010000542">
    <property type="protein sequence ID" value="KAF4468933.1"/>
    <property type="molecule type" value="Genomic_DNA"/>
</dbReference>
<keyword evidence="2" id="KW-1185">Reference proteome</keyword>